<dbReference type="OrthoDB" id="8368662at2"/>
<keyword evidence="1" id="KW-0233">DNA recombination</keyword>
<dbReference type="InterPro" id="IPR013762">
    <property type="entry name" value="Integrase-like_cat_sf"/>
</dbReference>
<dbReference type="GO" id="GO:0006310">
    <property type="term" value="P:DNA recombination"/>
    <property type="evidence" value="ECO:0007669"/>
    <property type="project" value="UniProtKB-KW"/>
</dbReference>
<proteinExistence type="predicted"/>
<evidence type="ECO:0000313" key="3">
    <source>
        <dbReference type="EMBL" id="ANF25769.1"/>
    </source>
</evidence>
<dbReference type="InterPro" id="IPR011010">
    <property type="entry name" value="DNA_brk_join_enz"/>
</dbReference>
<dbReference type="Proteomes" id="UP000077787">
    <property type="component" value="Chromosome"/>
</dbReference>
<gene>
    <name evidence="3" type="ORF">PS273GM_11735</name>
</gene>
<evidence type="ECO:0000313" key="4">
    <source>
        <dbReference type="Proteomes" id="UP000077787"/>
    </source>
</evidence>
<evidence type="ECO:0000256" key="1">
    <source>
        <dbReference type="ARBA" id="ARBA00023172"/>
    </source>
</evidence>
<dbReference type="AlphaFoldDB" id="A0A172WR59"/>
<evidence type="ECO:0000259" key="2">
    <source>
        <dbReference type="Pfam" id="PF00589"/>
    </source>
</evidence>
<dbReference type="RefSeq" id="WP_064481465.1">
    <property type="nucleotide sequence ID" value="NZ_CP015641.1"/>
</dbReference>
<dbReference type="Pfam" id="PF00589">
    <property type="entry name" value="Phage_integrase"/>
    <property type="match status" value="1"/>
</dbReference>
<reference evidence="3 4" key="1">
    <citation type="submission" date="2016-05" db="EMBL/GenBank/DDBJ databases">
        <title>Genome sequence of Pseudomonas stutzeri 273 and identification of the exopolysaccharide biosynthesis locus.</title>
        <authorList>
            <person name="Wu S."/>
            <person name="Sun C."/>
        </authorList>
    </citation>
    <scope>NUCLEOTIDE SEQUENCE [LARGE SCALE GENOMIC DNA]</scope>
    <source>
        <strain evidence="3 4">273</strain>
    </source>
</reference>
<accession>A0A172WR59</accession>
<organism evidence="3 4">
    <name type="scientific">Stutzerimonas stutzeri</name>
    <name type="common">Pseudomonas stutzeri</name>
    <dbReference type="NCBI Taxonomy" id="316"/>
    <lineage>
        <taxon>Bacteria</taxon>
        <taxon>Pseudomonadati</taxon>
        <taxon>Pseudomonadota</taxon>
        <taxon>Gammaproteobacteria</taxon>
        <taxon>Pseudomonadales</taxon>
        <taxon>Pseudomonadaceae</taxon>
        <taxon>Stutzerimonas</taxon>
    </lineage>
</organism>
<sequence length="531" mass="59905">MNIAVEALQAPTKITLDAWLNTPRLAKCGKVFTPAEPMWKPDQSANHSVNWKAAVACVSQDWQPWLHAALAYRMADMAAGTVASAASGLSRAAQAGLDPLNEDHLIDLRERCNRSEFSVIASFMAFWHDCESLEQRPSQPLIDAYQALPRNKKSSHDVILSLDPEQGPFTQVEQDGLYQWIHEQFCHGQLDPEQYLYLRLLMIYGPRGTQARALVFGDFTKSDQGCKVRMPWAKQRWDEGGWRVKFETFSLDDDLYRVVHAYKAMVLAQLWQTYPDGTDWNAAIENVPLFRRKLDDETELRERVNPPVLLDSHLQKSLEDAPQAIFHVGSNTVRAWLERIGRMEGFPISPRTHQPLILTRGHRFRHTLGTDLSNAGMSEWAIARALMHKGTETVRKYRQVSAELLALIDAKMTDHLALVVNAFTGIIVTDRTSAKNGELADRLIEDLAVCGADAACHLDAPFICYACGKFQPLLDADHSSVLERLERRREQTIATDKTTGVLWDRAILACRKVIIDCEAMRRSSSSGKTEE</sequence>
<name>A0A172WR59_STUST</name>
<feature type="domain" description="Tyr recombinase" evidence="2">
    <location>
        <begin position="359"/>
        <end position="402"/>
    </location>
</feature>
<dbReference type="GO" id="GO:0015074">
    <property type="term" value="P:DNA integration"/>
    <property type="evidence" value="ECO:0007669"/>
    <property type="project" value="InterPro"/>
</dbReference>
<dbReference type="GO" id="GO:0003677">
    <property type="term" value="F:DNA binding"/>
    <property type="evidence" value="ECO:0007669"/>
    <property type="project" value="InterPro"/>
</dbReference>
<dbReference type="Gene3D" id="1.10.443.10">
    <property type="entry name" value="Intergrase catalytic core"/>
    <property type="match status" value="1"/>
</dbReference>
<dbReference type="SUPFAM" id="SSF56349">
    <property type="entry name" value="DNA breaking-rejoining enzymes"/>
    <property type="match status" value="1"/>
</dbReference>
<protein>
    <submittedName>
        <fullName evidence="3">Integrase</fullName>
    </submittedName>
</protein>
<dbReference type="CDD" id="cd00397">
    <property type="entry name" value="DNA_BRE_C"/>
    <property type="match status" value="1"/>
</dbReference>
<dbReference type="InterPro" id="IPR002104">
    <property type="entry name" value="Integrase_catalytic"/>
</dbReference>
<dbReference type="EMBL" id="CP015641">
    <property type="protein sequence ID" value="ANF25769.1"/>
    <property type="molecule type" value="Genomic_DNA"/>
</dbReference>